<dbReference type="Proteomes" id="UP001153076">
    <property type="component" value="Unassembled WGS sequence"/>
</dbReference>
<comment type="caution">
    <text evidence="1">The sequence shown here is derived from an EMBL/GenBank/DDBJ whole genome shotgun (WGS) entry which is preliminary data.</text>
</comment>
<dbReference type="OrthoDB" id="1934719at2759"/>
<keyword evidence="2" id="KW-1185">Reference proteome</keyword>
<name>A0A9Q1KMR4_9CARY</name>
<dbReference type="AlphaFoldDB" id="A0A9Q1KMR4"/>
<proteinExistence type="predicted"/>
<evidence type="ECO:0000313" key="2">
    <source>
        <dbReference type="Proteomes" id="UP001153076"/>
    </source>
</evidence>
<dbReference type="EMBL" id="JAKOGI010000075">
    <property type="protein sequence ID" value="KAJ8445596.1"/>
    <property type="molecule type" value="Genomic_DNA"/>
</dbReference>
<evidence type="ECO:0000313" key="1">
    <source>
        <dbReference type="EMBL" id="KAJ8445596.1"/>
    </source>
</evidence>
<accession>A0A9Q1KMR4</accession>
<organism evidence="1 2">
    <name type="scientific">Carnegiea gigantea</name>
    <dbReference type="NCBI Taxonomy" id="171969"/>
    <lineage>
        <taxon>Eukaryota</taxon>
        <taxon>Viridiplantae</taxon>
        <taxon>Streptophyta</taxon>
        <taxon>Embryophyta</taxon>
        <taxon>Tracheophyta</taxon>
        <taxon>Spermatophyta</taxon>
        <taxon>Magnoliopsida</taxon>
        <taxon>eudicotyledons</taxon>
        <taxon>Gunneridae</taxon>
        <taxon>Pentapetalae</taxon>
        <taxon>Caryophyllales</taxon>
        <taxon>Cactineae</taxon>
        <taxon>Cactaceae</taxon>
        <taxon>Cactoideae</taxon>
        <taxon>Echinocereeae</taxon>
        <taxon>Carnegiea</taxon>
    </lineage>
</organism>
<reference evidence="1" key="1">
    <citation type="submission" date="2022-04" db="EMBL/GenBank/DDBJ databases">
        <title>Carnegiea gigantea Genome sequencing and assembly v2.</title>
        <authorList>
            <person name="Copetti D."/>
            <person name="Sanderson M.J."/>
            <person name="Burquez A."/>
            <person name="Wojciechowski M.F."/>
        </authorList>
    </citation>
    <scope>NUCLEOTIDE SEQUENCE</scope>
    <source>
        <strain evidence="1">SGP5-SGP5p</strain>
        <tissue evidence="1">Aerial part</tissue>
    </source>
</reference>
<protein>
    <submittedName>
        <fullName evidence="1">Uncharacterized protein</fullName>
    </submittedName>
</protein>
<sequence>MEWISYGDDNTRTFFTRAKQRKLASYIYQIKDDKGDLVKGFDNVGATMMSYYNTLLGNTTRQKIDTDVVNQGPTLSRDQQVHLCQAFTDLDIKDALYSIPNFKSPKPDGFSSGFVKHTWHKLGTLVCSAIKEFFTKREENEDHLFYDCSYAQEVWGHLKQLWSSLPIAPDNIQLLRYLKNYKGSSTLKQVTSAVITSIFYHIWSARNHRIFKNPQVTASQTAYLIKDQVRSRILFLNTCSKKYSRYIDRLLS</sequence>
<gene>
    <name evidence="1" type="ORF">Cgig2_018537</name>
</gene>